<keyword evidence="1" id="KW-1133">Transmembrane helix</keyword>
<gene>
    <name evidence="2" type="ORF">NP439_07450</name>
</gene>
<evidence type="ECO:0000313" key="3">
    <source>
        <dbReference type="Proteomes" id="UP001059773"/>
    </source>
</evidence>
<dbReference type="PANTHER" id="PTHR37314:SF4">
    <property type="entry name" value="UPF0700 TRANSMEMBRANE PROTEIN YOAK"/>
    <property type="match status" value="1"/>
</dbReference>
<dbReference type="Pfam" id="PF06912">
    <property type="entry name" value="DUF1275"/>
    <property type="match status" value="1"/>
</dbReference>
<reference evidence="2" key="1">
    <citation type="submission" date="2022-07" db="EMBL/GenBank/DDBJ databases">
        <title>FELIX.</title>
        <authorList>
            <person name="Wan K.H."/>
            <person name="Park S."/>
            <person name="Lawrence Q."/>
            <person name="Eichenberger J.P."/>
            <person name="Booth B.W."/>
            <person name="Piaggio A.J."/>
            <person name="Chandler J.C."/>
            <person name="Franklin A.B."/>
            <person name="Celniker S.E."/>
        </authorList>
    </citation>
    <scope>NUCLEOTIDE SEQUENCE</scope>
    <source>
        <strain evidence="2">QA-1986 374</strain>
    </source>
</reference>
<feature type="transmembrane region" description="Helical" evidence="1">
    <location>
        <begin position="116"/>
        <end position="133"/>
    </location>
</feature>
<feature type="transmembrane region" description="Helical" evidence="1">
    <location>
        <begin position="92"/>
        <end position="110"/>
    </location>
</feature>
<dbReference type="InterPro" id="IPR010699">
    <property type="entry name" value="DUF1275"/>
</dbReference>
<dbReference type="PANTHER" id="PTHR37314">
    <property type="entry name" value="SLR0142 PROTEIN"/>
    <property type="match status" value="1"/>
</dbReference>
<keyword evidence="1" id="KW-0472">Membrane</keyword>
<dbReference type="EMBL" id="CP101914">
    <property type="protein sequence ID" value="UUI04480.1"/>
    <property type="molecule type" value="Genomic_DNA"/>
</dbReference>
<name>A0ABY5JXF1_9BACI</name>
<sequence length="220" mass="24823">MQHEINQNKILSILTIFSTFLMGFIDAYTFLTQDGLFASAQTGNMVVLAAKLVEGDLLEAFVHVSSFLGFALGAFVAQGIIERFKAYGWKKYRFYLLLQTIFLLIIALIQQQIGPSVIGFLLGLLAGYELTVFRKIRSTSINNGIMTGNTKNLMNNLYLAIFHKNRESFYTFVTLLLGITVFMIGAGTGALIWFYSEQLNLWLAFAVTGLFYSWLLFKRT</sequence>
<organism evidence="2 3">
    <name type="scientific">Oceanobacillus jeddahense</name>
    <dbReference type="NCBI Taxonomy" id="1462527"/>
    <lineage>
        <taxon>Bacteria</taxon>
        <taxon>Bacillati</taxon>
        <taxon>Bacillota</taxon>
        <taxon>Bacilli</taxon>
        <taxon>Bacillales</taxon>
        <taxon>Bacillaceae</taxon>
        <taxon>Oceanobacillus</taxon>
    </lineage>
</organism>
<evidence type="ECO:0000256" key="1">
    <source>
        <dbReference type="SAM" id="Phobius"/>
    </source>
</evidence>
<protein>
    <submittedName>
        <fullName evidence="2">DUF1275 domain-containing protein</fullName>
    </submittedName>
</protein>
<dbReference type="Proteomes" id="UP001059773">
    <property type="component" value="Chromosome"/>
</dbReference>
<feature type="transmembrane region" description="Helical" evidence="1">
    <location>
        <begin position="201"/>
        <end position="217"/>
    </location>
</feature>
<dbReference type="RefSeq" id="WP_256709386.1">
    <property type="nucleotide sequence ID" value="NZ_CP101914.1"/>
</dbReference>
<keyword evidence="3" id="KW-1185">Reference proteome</keyword>
<feature type="transmembrane region" description="Helical" evidence="1">
    <location>
        <begin position="12"/>
        <end position="31"/>
    </location>
</feature>
<proteinExistence type="predicted"/>
<keyword evidence="1" id="KW-0812">Transmembrane</keyword>
<feature type="transmembrane region" description="Helical" evidence="1">
    <location>
        <begin position="60"/>
        <end position="80"/>
    </location>
</feature>
<accession>A0ABY5JXF1</accession>
<evidence type="ECO:0000313" key="2">
    <source>
        <dbReference type="EMBL" id="UUI04480.1"/>
    </source>
</evidence>
<feature type="transmembrane region" description="Helical" evidence="1">
    <location>
        <begin position="169"/>
        <end position="195"/>
    </location>
</feature>